<dbReference type="InterPro" id="IPR036034">
    <property type="entry name" value="PDZ_sf"/>
</dbReference>
<evidence type="ECO:0000313" key="5">
    <source>
        <dbReference type="Proteomes" id="UP000324974"/>
    </source>
</evidence>
<comment type="cofactor">
    <cofactor evidence="1">
        <name>Zn(2+)</name>
        <dbReference type="ChEBI" id="CHEBI:29105"/>
    </cofactor>
</comment>
<gene>
    <name evidence="4" type="ORF">PX52LOC_04175</name>
</gene>
<dbReference type="PANTHER" id="PTHR42837">
    <property type="entry name" value="REGULATOR OF SIGMA-E PROTEASE RSEP"/>
    <property type="match status" value="1"/>
</dbReference>
<dbReference type="OrthoDB" id="259755at2"/>
<dbReference type="Gene3D" id="2.30.42.10">
    <property type="match status" value="2"/>
</dbReference>
<feature type="signal peptide" evidence="2">
    <location>
        <begin position="1"/>
        <end position="20"/>
    </location>
</feature>
<dbReference type="GO" id="GO:0004222">
    <property type="term" value="F:metalloendopeptidase activity"/>
    <property type="evidence" value="ECO:0007669"/>
    <property type="project" value="InterPro"/>
</dbReference>
<protein>
    <recommendedName>
        <fullName evidence="3">PDZ domain-containing protein</fullName>
    </recommendedName>
</protein>
<dbReference type="KEGG" id="lrs:PX52LOC_04175"/>
<keyword evidence="2" id="KW-0732">Signal</keyword>
<dbReference type="Pfam" id="PF13899">
    <property type="entry name" value="Thioredoxin_7"/>
    <property type="match status" value="1"/>
</dbReference>
<dbReference type="PANTHER" id="PTHR42837:SF2">
    <property type="entry name" value="MEMBRANE METALLOPROTEASE ARASP2, CHLOROPLASTIC-RELATED"/>
    <property type="match status" value="1"/>
</dbReference>
<reference evidence="5" key="1">
    <citation type="submission" date="2019-08" db="EMBL/GenBank/DDBJ databases">
        <title>Limnoglobus roseus gen. nov., sp. nov., a novel freshwater planctomycete with a giant genome from the family Gemmataceae.</title>
        <authorList>
            <person name="Kulichevskaya I.S."/>
            <person name="Naumoff D.G."/>
            <person name="Miroshnikov K."/>
            <person name="Ivanova A."/>
            <person name="Philippov D.A."/>
            <person name="Hakobyan A."/>
            <person name="Rijpstra I.C."/>
            <person name="Sinninghe Damste J.S."/>
            <person name="Liesack W."/>
            <person name="Dedysh S.N."/>
        </authorList>
    </citation>
    <scope>NUCLEOTIDE SEQUENCE [LARGE SCALE GENOMIC DNA]</scope>
    <source>
        <strain evidence="5">PX52</strain>
    </source>
</reference>
<dbReference type="RefSeq" id="WP_149111835.1">
    <property type="nucleotide sequence ID" value="NZ_CP042425.1"/>
</dbReference>
<organism evidence="4 5">
    <name type="scientific">Limnoglobus roseus</name>
    <dbReference type="NCBI Taxonomy" id="2598579"/>
    <lineage>
        <taxon>Bacteria</taxon>
        <taxon>Pseudomonadati</taxon>
        <taxon>Planctomycetota</taxon>
        <taxon>Planctomycetia</taxon>
        <taxon>Gemmatales</taxon>
        <taxon>Gemmataceae</taxon>
        <taxon>Limnoglobus</taxon>
    </lineage>
</organism>
<dbReference type="InterPro" id="IPR036249">
    <property type="entry name" value="Thioredoxin-like_sf"/>
</dbReference>
<dbReference type="EMBL" id="CP042425">
    <property type="protein sequence ID" value="QEL17192.1"/>
    <property type="molecule type" value="Genomic_DNA"/>
</dbReference>
<evidence type="ECO:0000259" key="3">
    <source>
        <dbReference type="SMART" id="SM00228"/>
    </source>
</evidence>
<dbReference type="Pfam" id="PF13180">
    <property type="entry name" value="PDZ_2"/>
    <property type="match status" value="1"/>
</dbReference>
<feature type="domain" description="PDZ" evidence="3">
    <location>
        <begin position="344"/>
        <end position="429"/>
    </location>
</feature>
<proteinExistence type="predicted"/>
<dbReference type="AlphaFoldDB" id="A0A5C1AHR3"/>
<dbReference type="SUPFAM" id="SSF50156">
    <property type="entry name" value="PDZ domain-like"/>
    <property type="match status" value="2"/>
</dbReference>
<dbReference type="NCBIfam" id="NF041199">
    <property type="entry name" value="trx7_PDZ_seleno"/>
    <property type="match status" value="1"/>
</dbReference>
<evidence type="ECO:0000256" key="1">
    <source>
        <dbReference type="ARBA" id="ARBA00001947"/>
    </source>
</evidence>
<name>A0A5C1AHR3_9BACT</name>
<dbReference type="SUPFAM" id="SSF52833">
    <property type="entry name" value="Thioredoxin-like"/>
    <property type="match status" value="1"/>
</dbReference>
<dbReference type="InterPro" id="IPR001478">
    <property type="entry name" value="PDZ"/>
</dbReference>
<dbReference type="Proteomes" id="UP000324974">
    <property type="component" value="Chromosome"/>
</dbReference>
<dbReference type="Gene3D" id="3.40.30.10">
    <property type="entry name" value="Glutaredoxin"/>
    <property type="match status" value="1"/>
</dbReference>
<dbReference type="GO" id="GO:0016020">
    <property type="term" value="C:membrane"/>
    <property type="evidence" value="ECO:0007669"/>
    <property type="project" value="InterPro"/>
</dbReference>
<dbReference type="GO" id="GO:0006508">
    <property type="term" value="P:proteolysis"/>
    <property type="evidence" value="ECO:0007669"/>
    <property type="project" value="InterPro"/>
</dbReference>
<sequence>MFRATSTLAFLLAFAASVPAQNPREKKVRDDKVKVEADGYWIYNNYPKAVAEATAANKPIVVVLRCIPCEECVKLDDDLVDKDPVLRPLLDKFVRVRIVSTNGLDLNLFQYDYDQSFAVFLLNADGTIYGRFGTRSHRKEWVGDVSIPGLSKALQGALDLHGRHANVKGALAAKRGPEPLFPTPEVFPTLKAKYGPTLNYERNVVQSCIHCHQVGDAIRDAYRAKGPIPEEVLLPYPHPKAQGLIFDPKEKATVLRVDADSAAAAAGFQAGDEIVAMNDQPLLSLADVQWVLHHTPAKGGKVKAELRRGGKPLTIVWELPAGWRQRDDISWRSGAWSLRRMTTGGMLLEPLTVEERAKASVKDGMALRAQHVGQFGPHAAAKAAGFQVGDVIVSYDGKADLPRETDVLVYGATAHKVSDKVPVKFLRNGKAMELSLPMQP</sequence>
<dbReference type="InterPro" id="IPR004387">
    <property type="entry name" value="Pept_M50_Zn"/>
</dbReference>
<dbReference type="SMART" id="SM00228">
    <property type="entry name" value="PDZ"/>
    <property type="match status" value="2"/>
</dbReference>
<keyword evidence="5" id="KW-1185">Reference proteome</keyword>
<evidence type="ECO:0000313" key="4">
    <source>
        <dbReference type="EMBL" id="QEL17192.1"/>
    </source>
</evidence>
<feature type="domain" description="PDZ" evidence="3">
    <location>
        <begin position="242"/>
        <end position="310"/>
    </location>
</feature>
<feature type="chain" id="PRO_5022793406" description="PDZ domain-containing protein" evidence="2">
    <location>
        <begin position="21"/>
        <end position="440"/>
    </location>
</feature>
<accession>A0A5C1AHR3</accession>
<evidence type="ECO:0000256" key="2">
    <source>
        <dbReference type="SAM" id="SignalP"/>
    </source>
</evidence>